<feature type="domain" description="DUF397" evidence="1">
    <location>
        <begin position="9"/>
        <end position="62"/>
    </location>
</feature>
<evidence type="ECO:0000313" key="3">
    <source>
        <dbReference type="Proteomes" id="UP000199501"/>
    </source>
</evidence>
<accession>A0A1G6M8K8</accession>
<name>A0A1G6M8K8_9PSEU</name>
<dbReference type="STRING" id="1271860.SAMN05216174_102403"/>
<evidence type="ECO:0000313" key="2">
    <source>
        <dbReference type="EMBL" id="SDC51285.1"/>
    </source>
</evidence>
<reference evidence="3" key="1">
    <citation type="submission" date="2016-10" db="EMBL/GenBank/DDBJ databases">
        <authorList>
            <person name="Varghese N."/>
            <person name="Submissions S."/>
        </authorList>
    </citation>
    <scope>NUCLEOTIDE SEQUENCE [LARGE SCALE GENOMIC DNA]</scope>
    <source>
        <strain evidence="3">IBRC-M 10403</strain>
    </source>
</reference>
<dbReference type="EMBL" id="FMZZ01000002">
    <property type="protein sequence ID" value="SDC51285.1"/>
    <property type="molecule type" value="Genomic_DNA"/>
</dbReference>
<proteinExistence type="predicted"/>
<dbReference type="OrthoDB" id="3430276at2"/>
<dbReference type="AlphaFoldDB" id="A0A1G6M8K8"/>
<sequence>MSSDKLADARWFKSSWSGPNGECVEVAFLGDGEVATRDSKVGGTESVLLFGSSQWDAFVRGLNA</sequence>
<dbReference type="InterPro" id="IPR007278">
    <property type="entry name" value="DUF397"/>
</dbReference>
<dbReference type="Proteomes" id="UP000199501">
    <property type="component" value="Unassembled WGS sequence"/>
</dbReference>
<dbReference type="Pfam" id="PF04149">
    <property type="entry name" value="DUF397"/>
    <property type="match status" value="1"/>
</dbReference>
<dbReference type="RefSeq" id="WP_091449151.1">
    <property type="nucleotide sequence ID" value="NZ_FMZZ01000002.1"/>
</dbReference>
<keyword evidence="3" id="KW-1185">Reference proteome</keyword>
<organism evidence="2 3">
    <name type="scientific">Actinokineospora iranica</name>
    <dbReference type="NCBI Taxonomy" id="1271860"/>
    <lineage>
        <taxon>Bacteria</taxon>
        <taxon>Bacillati</taxon>
        <taxon>Actinomycetota</taxon>
        <taxon>Actinomycetes</taxon>
        <taxon>Pseudonocardiales</taxon>
        <taxon>Pseudonocardiaceae</taxon>
        <taxon>Actinokineospora</taxon>
    </lineage>
</organism>
<evidence type="ECO:0000259" key="1">
    <source>
        <dbReference type="Pfam" id="PF04149"/>
    </source>
</evidence>
<protein>
    <recommendedName>
        <fullName evidence="1">DUF397 domain-containing protein</fullName>
    </recommendedName>
</protein>
<gene>
    <name evidence="2" type="ORF">SAMN05216174_102403</name>
</gene>